<dbReference type="AlphaFoldDB" id="A0A0N5D0X0"/>
<protein>
    <submittedName>
        <fullName evidence="5">DUF4200 domain-containing protein</fullName>
    </submittedName>
</protein>
<organism evidence="5">
    <name type="scientific">Thelazia callipaeda</name>
    <name type="common">Oriental eyeworm</name>
    <name type="synonym">Parasitic nematode</name>
    <dbReference type="NCBI Taxonomy" id="103827"/>
    <lineage>
        <taxon>Eukaryota</taxon>
        <taxon>Metazoa</taxon>
        <taxon>Ecdysozoa</taxon>
        <taxon>Nematoda</taxon>
        <taxon>Chromadorea</taxon>
        <taxon>Rhabditida</taxon>
        <taxon>Spirurina</taxon>
        <taxon>Spiruromorpha</taxon>
        <taxon>Thelazioidea</taxon>
        <taxon>Thelaziidae</taxon>
        <taxon>Thelazia</taxon>
    </lineage>
</organism>
<reference evidence="3 4" key="2">
    <citation type="submission" date="2018-11" db="EMBL/GenBank/DDBJ databases">
        <authorList>
            <consortium name="Pathogen Informatics"/>
        </authorList>
    </citation>
    <scope>NUCLEOTIDE SEQUENCE [LARGE SCALE GENOMIC DNA]</scope>
</reference>
<evidence type="ECO:0000256" key="2">
    <source>
        <dbReference type="SAM" id="Phobius"/>
    </source>
</evidence>
<reference evidence="5" key="1">
    <citation type="submission" date="2017-02" db="UniProtKB">
        <authorList>
            <consortium name="WormBaseParasite"/>
        </authorList>
    </citation>
    <scope>IDENTIFICATION</scope>
</reference>
<keyword evidence="2" id="KW-0812">Transmembrane</keyword>
<keyword evidence="2" id="KW-1133">Transmembrane helix</keyword>
<evidence type="ECO:0000313" key="4">
    <source>
        <dbReference type="Proteomes" id="UP000276776"/>
    </source>
</evidence>
<keyword evidence="2" id="KW-0472">Membrane</keyword>
<evidence type="ECO:0000313" key="5">
    <source>
        <dbReference type="WBParaSite" id="TCLT_0000646601-mRNA-1"/>
    </source>
</evidence>
<dbReference type="WBParaSite" id="TCLT_0000646601-mRNA-1">
    <property type="protein sequence ID" value="TCLT_0000646601-mRNA-1"/>
    <property type="gene ID" value="TCLT_0000646601"/>
</dbReference>
<gene>
    <name evidence="3" type="ORF">TCLT_LOCUS6455</name>
</gene>
<name>A0A0N5D0X0_THECL</name>
<dbReference type="EMBL" id="UYYF01004417">
    <property type="protein sequence ID" value="VDN03809.1"/>
    <property type="molecule type" value="Genomic_DNA"/>
</dbReference>
<keyword evidence="1" id="KW-0175">Coiled coil</keyword>
<evidence type="ECO:0000256" key="1">
    <source>
        <dbReference type="SAM" id="Coils"/>
    </source>
</evidence>
<feature type="transmembrane region" description="Helical" evidence="2">
    <location>
        <begin position="56"/>
        <end position="75"/>
    </location>
</feature>
<keyword evidence="4" id="KW-1185">Reference proteome</keyword>
<feature type="coiled-coil region" evidence="1">
    <location>
        <begin position="6"/>
        <end position="54"/>
    </location>
</feature>
<proteinExistence type="predicted"/>
<dbReference type="Proteomes" id="UP000276776">
    <property type="component" value="Unassembled WGS sequence"/>
</dbReference>
<sequence>MQGIQIQQQLQEIRDSVEQRRHLEREIAYIELGLRRLKDDIDSTLIRYKDFENKVLKAKIALFGIQGFLLIYIYILSTLTEALSSWLRVCRNPVPAEWSRLKQSFVELKPTNQVAGRDAESDPYRFGRMPRREWPLCRSLYSEKFRVL</sequence>
<accession>A0A0N5D0X0</accession>
<evidence type="ECO:0000313" key="3">
    <source>
        <dbReference type="EMBL" id="VDN03809.1"/>
    </source>
</evidence>